<comment type="subcellular location">
    <subcellularLocation>
        <location evidence="1">Cell membrane</location>
        <topology evidence="1">Multi-pass membrane protein</topology>
    </subcellularLocation>
</comment>
<evidence type="ECO:0000256" key="2">
    <source>
        <dbReference type="ARBA" id="ARBA00004936"/>
    </source>
</evidence>
<reference evidence="10 11" key="1">
    <citation type="submission" date="2021-10" db="EMBL/GenBank/DDBJ databases">
        <title>Lutispora strain m25 sp. nov., a thermophilic, non-spore-forming bacterium isolated from a lab-scale methanogenic bioreactor digesting anaerobic sludge.</title>
        <authorList>
            <person name="El Houari A."/>
            <person name="Mcdonald J."/>
        </authorList>
    </citation>
    <scope>NUCLEOTIDE SEQUENCE [LARGE SCALE GENOMIC DNA]</scope>
    <source>
        <strain evidence="11">m25</strain>
    </source>
</reference>
<organism evidence="10 11">
    <name type="scientific">Lutispora saccharofermentans</name>
    <dbReference type="NCBI Taxonomy" id="3024236"/>
    <lineage>
        <taxon>Bacteria</taxon>
        <taxon>Bacillati</taxon>
        <taxon>Bacillota</taxon>
        <taxon>Clostridia</taxon>
        <taxon>Lutisporales</taxon>
        <taxon>Lutisporaceae</taxon>
        <taxon>Lutispora</taxon>
    </lineage>
</organism>
<gene>
    <name evidence="10" type="ORF">LJD61_10730</name>
</gene>
<dbReference type="Pfam" id="PF00884">
    <property type="entry name" value="Sulfatase"/>
    <property type="match status" value="1"/>
</dbReference>
<dbReference type="Gene3D" id="3.30.1120.170">
    <property type="match status" value="1"/>
</dbReference>
<evidence type="ECO:0000256" key="7">
    <source>
        <dbReference type="SAM" id="MobiDB-lite"/>
    </source>
</evidence>
<accession>A0ABT1NFH8</accession>
<dbReference type="Gene3D" id="3.40.720.10">
    <property type="entry name" value="Alkaline Phosphatase, subunit A"/>
    <property type="match status" value="1"/>
</dbReference>
<feature type="transmembrane region" description="Helical" evidence="8">
    <location>
        <begin position="7"/>
        <end position="27"/>
    </location>
</feature>
<dbReference type="EMBL" id="JAJEKE010000008">
    <property type="protein sequence ID" value="MCQ1530018.1"/>
    <property type="molecule type" value="Genomic_DNA"/>
</dbReference>
<feature type="transmembrane region" description="Helical" evidence="8">
    <location>
        <begin position="33"/>
        <end position="54"/>
    </location>
</feature>
<comment type="caution">
    <text evidence="10">The sequence shown here is derived from an EMBL/GenBank/DDBJ whole genome shotgun (WGS) entry which is preliminary data.</text>
</comment>
<dbReference type="InterPro" id="IPR017850">
    <property type="entry name" value="Alkaline_phosphatase_core_sf"/>
</dbReference>
<dbReference type="CDD" id="cd16015">
    <property type="entry name" value="LTA_synthase"/>
    <property type="match status" value="1"/>
</dbReference>
<keyword evidence="11" id="KW-1185">Reference proteome</keyword>
<feature type="region of interest" description="Disordered" evidence="7">
    <location>
        <begin position="214"/>
        <end position="234"/>
    </location>
</feature>
<feature type="domain" description="Sulfatase N-terminal" evidence="9">
    <location>
        <begin position="286"/>
        <end position="565"/>
    </location>
</feature>
<evidence type="ECO:0000256" key="8">
    <source>
        <dbReference type="SAM" id="Phobius"/>
    </source>
</evidence>
<name>A0ABT1NFH8_9FIRM</name>
<dbReference type="RefSeq" id="WP_255227535.1">
    <property type="nucleotide sequence ID" value="NZ_JAJEKE010000008.1"/>
</dbReference>
<keyword evidence="3" id="KW-1003">Cell membrane</keyword>
<dbReference type="InterPro" id="IPR000917">
    <property type="entry name" value="Sulfatase_N"/>
</dbReference>
<dbReference type="Proteomes" id="UP001651880">
    <property type="component" value="Unassembled WGS sequence"/>
</dbReference>
<dbReference type="PANTHER" id="PTHR47371">
    <property type="entry name" value="LIPOTEICHOIC ACID SYNTHASE"/>
    <property type="match status" value="1"/>
</dbReference>
<comment type="pathway">
    <text evidence="2">Cell wall biogenesis; lipoteichoic acid biosynthesis.</text>
</comment>
<dbReference type="SUPFAM" id="SSF53649">
    <property type="entry name" value="Alkaline phosphatase-like"/>
    <property type="match status" value="1"/>
</dbReference>
<feature type="transmembrane region" description="Helical" evidence="8">
    <location>
        <begin position="151"/>
        <end position="170"/>
    </location>
</feature>
<evidence type="ECO:0000313" key="11">
    <source>
        <dbReference type="Proteomes" id="UP001651880"/>
    </source>
</evidence>
<proteinExistence type="predicted"/>
<evidence type="ECO:0000313" key="10">
    <source>
        <dbReference type="EMBL" id="MCQ1530018.1"/>
    </source>
</evidence>
<feature type="transmembrane region" description="Helical" evidence="8">
    <location>
        <begin position="66"/>
        <end position="86"/>
    </location>
</feature>
<keyword evidence="4 8" id="KW-0812">Transmembrane</keyword>
<keyword evidence="6 8" id="KW-0472">Membrane</keyword>
<sequence length="648" mass="74488">MIRNIKIPHFILYFILSTFYMESILRLSVTGSLLASGSILSLIFSIPFSIVLYMLCSFFKEKTNHVLCYITLGLSAFIFSSQLLYYKTFKTFYTLYSAANAGQIFELWRDIIASIAKNLVWIILLFLPLISSVLLRKKLPSIKRPDRRYRIFLACCILLFHLTGLAFIYAGGRGQYSAYDLYFESSYPVLSVKKLGLITSMRLDVQRLFLGRSPALAEPPRNPQPAPPKAADDPKEKKIEYNIMDIDFSQLISAEKNETVKGMHQYFQQVEPTSKNEYTGKYKGYNLILITAESFSPYAVRRDVTPTLYKLVNEGYNFTNFYTPIWGVSTSDGEYVAYTSLLPKTGVWSFYKSGKISMPFVLGNQLKSLGYKTLAYHNNTYTYYRRDVSYPNMGYAYKGLGNGLEVEKTWPESDLEMMEKTIPEYIAKEPFHIYYMTVSGHMRYSFAGNAMALKNKKYVRDLPYSEPCKAYIACQIELDRAVEYLLNKLEEAGIADRTLIALSSDHYPYGLEINELEELAGHPIEKNFELFKNNFILYTKGMEPLVIDRPCSSLDILPTLSNLMGLEYDSRLLMGRDIFSDSEPLVVFNNKSFITDKGFYNAESRVFIQKQGAKVDEDYIKATSETVNAKFFYSSRILETNYYKYVSK</sequence>
<evidence type="ECO:0000256" key="6">
    <source>
        <dbReference type="ARBA" id="ARBA00023136"/>
    </source>
</evidence>
<evidence type="ECO:0000259" key="9">
    <source>
        <dbReference type="Pfam" id="PF00884"/>
    </source>
</evidence>
<evidence type="ECO:0000256" key="4">
    <source>
        <dbReference type="ARBA" id="ARBA00022692"/>
    </source>
</evidence>
<evidence type="ECO:0000256" key="3">
    <source>
        <dbReference type="ARBA" id="ARBA00022475"/>
    </source>
</evidence>
<dbReference type="InterPro" id="IPR050448">
    <property type="entry name" value="OpgB/LTA_synthase_biosynth"/>
</dbReference>
<feature type="transmembrane region" description="Helical" evidence="8">
    <location>
        <begin position="111"/>
        <end position="130"/>
    </location>
</feature>
<protein>
    <submittedName>
        <fullName evidence="10">Sulfatase-like hydrolase/transferase</fullName>
    </submittedName>
</protein>
<evidence type="ECO:0000256" key="5">
    <source>
        <dbReference type="ARBA" id="ARBA00022989"/>
    </source>
</evidence>
<keyword evidence="5 8" id="KW-1133">Transmembrane helix</keyword>
<dbReference type="PANTHER" id="PTHR47371:SF3">
    <property type="entry name" value="PHOSPHOGLYCEROL TRANSFERASE I"/>
    <property type="match status" value="1"/>
</dbReference>
<evidence type="ECO:0000256" key="1">
    <source>
        <dbReference type="ARBA" id="ARBA00004651"/>
    </source>
</evidence>